<evidence type="ECO:0000313" key="2">
    <source>
        <dbReference type="EMBL" id="KAF9596044.1"/>
    </source>
</evidence>
<sequence>MEISSMICKVKNLRTLLTYEQIYTVPIELYQELTCLRTLDLGGSHIDKLPNEVGRLLHLRFLNLWGTNLSELPENICNLYNLQTLELSQCKKIQKLPSGIGKLTNLRHLGIGGTDALGYLPQGIGSLRFLRTLSKFIVRGSSMGCNLGELKLLTFLQGNLKIEGLERVVEMNEAAEAELRKKNRLRGLTLNFGVLEQAGVEKMKGVLKNLHPHENLEELEIMGYPGLQFPSWITSGSNLVSLKLHRCGTLTELPAAMGKMECLEKLEIVRMGSVRHIGREFYGVGIGGSSSFVAFPKLKSLLFRDMVEWDDWDLPISKDINVMPQLLELRLENCSKLRKLPALGRLQSLELLIIKRLDAVKRIGSEFCGVDSIDSSNSGEGVAFPKLKTLVFTNLEGWEEWELLVSEKTKIFPQLLELRLVDCSKLRKLPALGRLQSLELLTINTLNAVKRIGSEFCGVDSIDSSSSGGEVITAAFPKLKKLFFSDMKEWEEWELPISTTSMGDTPPAIMPCLCELELSFCPVLRALPGLGKLKSLESLEIWRLGAVTLMGGEFLGIPDDDDDDVHNGGCSTEEEGVLSSGGGESTFRNILGNPLRSIGCLCLSKLDTEVKRMGGLLACFGNSETTGGGSAQVQQEVIFPSLKNLKIDRLPMWRGSNLPSQKDRVVIMPLLRQLTILNCDKLQVIPHYMFSQSLKELVIGDCPELGTVGRAQPCLPPLLESLDFNGNVGFLSNSLPVCDVECSHNNNNSYPYLKTVSICFSPHSSLPKGFNKLKGIQILYLYYCDTLDFELKELNHLTMLQHLHIEGCPILKERFGEGRDWSILSHVPKITIDDKEITKSN</sequence>
<dbReference type="InterPro" id="IPR056789">
    <property type="entry name" value="LRR_R13L1-DRL21"/>
</dbReference>
<dbReference type="SUPFAM" id="SSF52047">
    <property type="entry name" value="RNI-like"/>
    <property type="match status" value="1"/>
</dbReference>
<feature type="domain" description="R13L1/DRL21-like LRR repeat region" evidence="1">
    <location>
        <begin position="147"/>
        <end position="271"/>
    </location>
</feature>
<dbReference type="EMBL" id="JADFTS010000007">
    <property type="protein sequence ID" value="KAF9596044.1"/>
    <property type="molecule type" value="Genomic_DNA"/>
</dbReference>
<gene>
    <name evidence="2" type="ORF">IFM89_006971</name>
</gene>
<dbReference type="InterPro" id="IPR001611">
    <property type="entry name" value="Leu-rich_rpt"/>
</dbReference>
<evidence type="ECO:0000259" key="1">
    <source>
        <dbReference type="Pfam" id="PF25019"/>
    </source>
</evidence>
<dbReference type="OrthoDB" id="540763at2759"/>
<dbReference type="PANTHER" id="PTHR47186">
    <property type="entry name" value="LEUCINE-RICH REPEAT-CONTAINING PROTEIN 57"/>
    <property type="match status" value="1"/>
</dbReference>
<protein>
    <recommendedName>
        <fullName evidence="1">R13L1/DRL21-like LRR repeat region domain-containing protein</fullName>
    </recommendedName>
</protein>
<proteinExistence type="predicted"/>
<dbReference type="Proteomes" id="UP000631114">
    <property type="component" value="Unassembled WGS sequence"/>
</dbReference>
<keyword evidence="3" id="KW-1185">Reference proteome</keyword>
<evidence type="ECO:0000313" key="3">
    <source>
        <dbReference type="Proteomes" id="UP000631114"/>
    </source>
</evidence>
<dbReference type="InterPro" id="IPR032675">
    <property type="entry name" value="LRR_dom_sf"/>
</dbReference>
<dbReference type="PANTHER" id="PTHR47186:SF30">
    <property type="entry name" value="EF-HAND DOMAIN-CONTAINING PROTEIN"/>
    <property type="match status" value="1"/>
</dbReference>
<name>A0A835HCP6_9MAGN</name>
<dbReference type="Pfam" id="PF00560">
    <property type="entry name" value="LRR_1"/>
    <property type="match status" value="1"/>
</dbReference>
<dbReference type="Gene3D" id="3.80.10.10">
    <property type="entry name" value="Ribonuclease Inhibitor"/>
    <property type="match status" value="4"/>
</dbReference>
<dbReference type="SUPFAM" id="SSF52058">
    <property type="entry name" value="L domain-like"/>
    <property type="match status" value="1"/>
</dbReference>
<accession>A0A835HCP6</accession>
<dbReference type="Pfam" id="PF25019">
    <property type="entry name" value="LRR_R13L1-DRL21"/>
    <property type="match status" value="1"/>
</dbReference>
<dbReference type="AlphaFoldDB" id="A0A835HCP6"/>
<reference evidence="2 3" key="1">
    <citation type="submission" date="2020-10" db="EMBL/GenBank/DDBJ databases">
        <title>The Coptis chinensis genome and diversification of protoberbering-type alkaloids.</title>
        <authorList>
            <person name="Wang B."/>
            <person name="Shu S."/>
            <person name="Song C."/>
            <person name="Liu Y."/>
        </authorList>
    </citation>
    <scope>NUCLEOTIDE SEQUENCE [LARGE SCALE GENOMIC DNA]</scope>
    <source>
        <strain evidence="2">HL-2020</strain>
        <tissue evidence="2">Leaf</tissue>
    </source>
</reference>
<organism evidence="2 3">
    <name type="scientific">Coptis chinensis</name>
    <dbReference type="NCBI Taxonomy" id="261450"/>
    <lineage>
        <taxon>Eukaryota</taxon>
        <taxon>Viridiplantae</taxon>
        <taxon>Streptophyta</taxon>
        <taxon>Embryophyta</taxon>
        <taxon>Tracheophyta</taxon>
        <taxon>Spermatophyta</taxon>
        <taxon>Magnoliopsida</taxon>
        <taxon>Ranunculales</taxon>
        <taxon>Ranunculaceae</taxon>
        <taxon>Coptidoideae</taxon>
        <taxon>Coptis</taxon>
    </lineage>
</organism>
<comment type="caution">
    <text evidence="2">The sequence shown here is derived from an EMBL/GenBank/DDBJ whole genome shotgun (WGS) entry which is preliminary data.</text>
</comment>